<dbReference type="EMBL" id="JALDAY010000008">
    <property type="protein sequence ID" value="MCI3274567.1"/>
    <property type="molecule type" value="Genomic_DNA"/>
</dbReference>
<proteinExistence type="predicted"/>
<keyword evidence="1" id="KW-0472">Membrane</keyword>
<feature type="transmembrane region" description="Helical" evidence="1">
    <location>
        <begin position="126"/>
        <end position="145"/>
    </location>
</feature>
<keyword evidence="1" id="KW-0812">Transmembrane</keyword>
<sequence length="146" mass="16035">MSAALEAGGIGLTVFDIRRAQLRLSAYLSRPLKVYSSDAGAIGEAFNAHALTSEAKTLEQRVEALEAWRRTLPTDLDQRDERTRTRLETAFQSDLTATRQSLRDQLDGMREYVAGSKQSFWGMYRGPIALLIGVLVGTAANFVALG</sequence>
<accession>A0ABS9YBH5</accession>
<protein>
    <submittedName>
        <fullName evidence="2">Uncharacterized protein</fullName>
    </submittedName>
</protein>
<evidence type="ECO:0000313" key="3">
    <source>
        <dbReference type="Proteomes" id="UP001165269"/>
    </source>
</evidence>
<name>A0ABS9YBH5_9ACTN</name>
<dbReference type="Proteomes" id="UP001165269">
    <property type="component" value="Unassembled WGS sequence"/>
</dbReference>
<gene>
    <name evidence="2" type="ORF">MQP27_26100</name>
</gene>
<evidence type="ECO:0000256" key="1">
    <source>
        <dbReference type="SAM" id="Phobius"/>
    </source>
</evidence>
<keyword evidence="1" id="KW-1133">Transmembrane helix</keyword>
<reference evidence="2" key="1">
    <citation type="submission" date="2022-03" db="EMBL/GenBank/DDBJ databases">
        <title>Streptomyces 7R015 and 7R016 isolated from Barleria lupulina in Thailand.</title>
        <authorList>
            <person name="Kanchanasin P."/>
            <person name="Phongsopitanun W."/>
            <person name="Tanasupawat S."/>
        </authorList>
    </citation>
    <scope>NUCLEOTIDE SEQUENCE</scope>
    <source>
        <strain evidence="2">7R015</strain>
    </source>
</reference>
<evidence type="ECO:0000313" key="2">
    <source>
        <dbReference type="EMBL" id="MCI3274567.1"/>
    </source>
</evidence>
<keyword evidence="3" id="KW-1185">Reference proteome</keyword>
<organism evidence="2 3">
    <name type="scientific">Streptomyces cylindrosporus</name>
    <dbReference type="NCBI Taxonomy" id="2927583"/>
    <lineage>
        <taxon>Bacteria</taxon>
        <taxon>Bacillati</taxon>
        <taxon>Actinomycetota</taxon>
        <taxon>Actinomycetes</taxon>
        <taxon>Kitasatosporales</taxon>
        <taxon>Streptomycetaceae</taxon>
        <taxon>Streptomyces</taxon>
    </lineage>
</organism>
<comment type="caution">
    <text evidence="2">The sequence shown here is derived from an EMBL/GenBank/DDBJ whole genome shotgun (WGS) entry which is preliminary data.</text>
</comment>
<dbReference type="RefSeq" id="WP_242768037.1">
    <property type="nucleotide sequence ID" value="NZ_JALDAY010000008.1"/>
</dbReference>